<comment type="catalytic activity">
    <reaction evidence="13">
        <text>N(6)-biotinyl-L-lysyl-[protein] + hydrogencarbonate + ATP = N(6)-carboxybiotinyl-L-lysyl-[protein] + ADP + phosphate + H(+)</text>
        <dbReference type="Rhea" id="RHEA:13501"/>
        <dbReference type="Rhea" id="RHEA-COMP:10505"/>
        <dbReference type="Rhea" id="RHEA-COMP:10506"/>
        <dbReference type="ChEBI" id="CHEBI:15378"/>
        <dbReference type="ChEBI" id="CHEBI:17544"/>
        <dbReference type="ChEBI" id="CHEBI:30616"/>
        <dbReference type="ChEBI" id="CHEBI:43474"/>
        <dbReference type="ChEBI" id="CHEBI:83144"/>
        <dbReference type="ChEBI" id="CHEBI:83145"/>
        <dbReference type="ChEBI" id="CHEBI:456216"/>
        <dbReference type="EC" id="6.3.4.14"/>
    </reaction>
</comment>
<dbReference type="EMBL" id="GACK01001527">
    <property type="protein sequence ID" value="JAA63507.1"/>
    <property type="molecule type" value="mRNA"/>
</dbReference>
<evidence type="ECO:0000256" key="14">
    <source>
        <dbReference type="PROSITE-ProRule" id="PRU00409"/>
    </source>
</evidence>
<dbReference type="Pfam" id="PF00289">
    <property type="entry name" value="Biotin_carb_N"/>
    <property type="match status" value="1"/>
</dbReference>
<dbReference type="UniPathway" id="UPA00655">
    <property type="reaction ID" value="UER00711"/>
</dbReference>
<feature type="domain" description="Lipoyl-binding" evidence="16">
    <location>
        <begin position="822"/>
        <end position="896"/>
    </location>
</feature>
<dbReference type="PROSITE" id="PS00867">
    <property type="entry name" value="CPSASE_2"/>
    <property type="match status" value="1"/>
</dbReference>
<evidence type="ECO:0000259" key="19">
    <source>
        <dbReference type="PROSITE" id="PS50980"/>
    </source>
</evidence>
<dbReference type="InterPro" id="IPR011763">
    <property type="entry name" value="COA_CT_C"/>
</dbReference>
<dbReference type="InterPro" id="IPR011762">
    <property type="entry name" value="COA_CT_N"/>
</dbReference>
<evidence type="ECO:0000259" key="17">
    <source>
        <dbReference type="PROSITE" id="PS50975"/>
    </source>
</evidence>
<evidence type="ECO:0000259" key="18">
    <source>
        <dbReference type="PROSITE" id="PS50979"/>
    </source>
</evidence>
<evidence type="ECO:0000259" key="20">
    <source>
        <dbReference type="PROSITE" id="PS50989"/>
    </source>
</evidence>
<dbReference type="Pfam" id="PF00364">
    <property type="entry name" value="Biotin_lipoyl"/>
    <property type="match status" value="1"/>
</dbReference>
<evidence type="ECO:0000256" key="15">
    <source>
        <dbReference type="SAM" id="MobiDB-lite"/>
    </source>
</evidence>
<evidence type="ECO:0000256" key="6">
    <source>
        <dbReference type="ARBA" id="ARBA00022832"/>
    </source>
</evidence>
<comment type="pathway">
    <text evidence="2">Lipid metabolism; malonyl-CoA biosynthesis; malonyl-CoA from acetyl-CoA: step 1/1.</text>
</comment>
<dbReference type="SUPFAM" id="SSF51230">
    <property type="entry name" value="Single hybrid motif"/>
    <property type="match status" value="1"/>
</dbReference>
<feature type="domain" description="CoA carboxyltransferase N-terminal" evidence="19">
    <location>
        <begin position="1644"/>
        <end position="1980"/>
    </location>
</feature>
<evidence type="ECO:0000256" key="1">
    <source>
        <dbReference type="ARBA" id="ARBA00001953"/>
    </source>
</evidence>
<dbReference type="GO" id="GO:2001295">
    <property type="term" value="P:malonyl-CoA biosynthetic process"/>
    <property type="evidence" value="ECO:0007669"/>
    <property type="project" value="UniProtKB-UniPathway"/>
</dbReference>
<dbReference type="GO" id="GO:0005739">
    <property type="term" value="C:mitochondrion"/>
    <property type="evidence" value="ECO:0007669"/>
    <property type="project" value="TreeGrafter"/>
</dbReference>
<dbReference type="GO" id="GO:0005524">
    <property type="term" value="F:ATP binding"/>
    <property type="evidence" value="ECO:0007669"/>
    <property type="project" value="UniProtKB-UniRule"/>
</dbReference>
<dbReference type="InterPro" id="IPR016185">
    <property type="entry name" value="PreATP-grasp_dom_sf"/>
</dbReference>
<dbReference type="Gene3D" id="3.40.50.20">
    <property type="match status" value="1"/>
</dbReference>
<dbReference type="InterPro" id="IPR034733">
    <property type="entry name" value="AcCoA_carboxyl_beta"/>
</dbReference>
<dbReference type="SUPFAM" id="SSF56059">
    <property type="entry name" value="Glutathione synthetase ATP-binding domain-like"/>
    <property type="match status" value="1"/>
</dbReference>
<evidence type="ECO:0000259" key="16">
    <source>
        <dbReference type="PROSITE" id="PS50968"/>
    </source>
</evidence>
<dbReference type="PANTHER" id="PTHR45728">
    <property type="entry name" value="ACETYL-COA CARBOXYLASE, ISOFORM A"/>
    <property type="match status" value="1"/>
</dbReference>
<feature type="compositionally biased region" description="Low complexity" evidence="15">
    <location>
        <begin position="2407"/>
        <end position="2428"/>
    </location>
</feature>
<dbReference type="Gene3D" id="2.40.50.100">
    <property type="match status" value="1"/>
</dbReference>
<dbReference type="PROSITE" id="PS00188">
    <property type="entry name" value="BIOTIN"/>
    <property type="match status" value="1"/>
</dbReference>
<dbReference type="InterPro" id="IPR013537">
    <property type="entry name" value="AcCoA_COase_cen"/>
</dbReference>
<keyword evidence="5 14" id="KW-0547">Nucleotide-binding</keyword>
<name>L7MI62_RHIPC</name>
<dbReference type="InterPro" id="IPR049074">
    <property type="entry name" value="ACCA_BT"/>
</dbReference>
<keyword evidence="10" id="KW-0092">Biotin</keyword>
<evidence type="ECO:0000256" key="9">
    <source>
        <dbReference type="ARBA" id="ARBA00023160"/>
    </source>
</evidence>
<dbReference type="FunFam" id="3.30.470.20:FF:000005">
    <property type="entry name" value="Acetyl-CoA carboxylase 1"/>
    <property type="match status" value="1"/>
</dbReference>
<evidence type="ECO:0000256" key="4">
    <source>
        <dbReference type="ARBA" id="ARBA00022598"/>
    </source>
</evidence>
<sequence length="2428" mass="273420">RYRRVCGVRCEAFVSLLSRTSASTSWNAFYHSHAAATGPPEAPAEMNGTPESKGRTDIQRLEELAAHNGVNASPVRIVVEPCWDDEDNGSNITTSSGNILNGGNFNGFGNGPRPLFTIDCSDEETDDPGSPGSIGRFMGDELRRNRSRAKLFRQSMSGAHLSNEDREYGKGQKDFIVATPEEFVSRFGGRHVINKVLIANNGIAAVKCMRSIRRWAYEMFSNDKAVRFVVMVTPEDLNANAEYIKLADHCVPVPGGSNNNNYANVDLILDIAKRVGAQAVWAGWGHASENPRLPELLTKNKIAFIGPPEKAMWALGDKIASSIVAQTANVPTLPWSGSGLKADWGEDDNHNPKKPLKIKPELYRKGCVTGVDDGLEAAQRIGFPVMIKASEGGGGKGIRKSESANDFPQCFRQVQSEVPGSPIFIMKLATCARHLEVQLLADQYGTAISLFGRDCSIQRRHQKIIEEAPCIIATPHVLEQMERAAVRLAKMVGYVSAGTVEYLYSEDGKFYFLELNPRLQVEHPCTEMVADVNLPACQLQIAMGVPLHRIKDIRLLYGESPWGDSLIDFDNPVQRPRPLGHVIAARITSENPDEGFKPSAGTVQELNFRSNKNVWGYFSVGASGGLHEFADSQFGHCFSWGEDREEARENLVLALKELSIRGDFRTTVEYLITLLETDAFLSNTFDTGWLDKLIAERVQAEKPDTMLSVICGALHVAYRTIRENFRNFQTCLEKGQILPATTLTNTLTVDLIHDSVKYTVQVSQCGPTSYFLVMNGSARRVEAHRLSDDRLLLSIDGASYTTYMKEEVDRYRVVIGNQTCIFEKEKDPSVLRSPSTGKLLQFLVEDGAHVVCGQSYAEIEVMKMVMTLTVEESGCVHFIKRPGAVLEAGCELARLELDDPTRVNKAVPFEGGFPAPEVEGELHEEKLNQQFLAAKQDLENVLDGYVLPDPHFAQHMTASLDTFMRTLRDPTLPLMELKDIISSISGRIQPSVENNIRTLMKMYDKNITSVLAQFPSQQIAGVIDSYAATLQKRADRDVFFMTTQGIVQLVQRYRNGIRGRMKNVVQELLKQYLSVEIDFQQGHYDKCVALLREKHKDNMSVVVDKIFSHLQVAKKNLLIIKLIDHLCGHEPGLTDELSSILNELTTLSKTDNAKVALRARQVLIATHQPAWELRHNQMESIFLSAIDMYGHDFCPENLQKLILSETSIFDVLPDFFYHGNVVVQRAALEVYVRRAYVSYDLTCLQHLQLPSGICAAQFQFLLPSSHPNRQNQAPAVADENAAETPSTPEDTVAAWEHEQPDLDSQRVGIMAAFNTFEQFSNDFDNLIEFFAISPNVAPRNEFDFGTREHSAPSFCDGNESPVVIEPMHILNIAIRNDIPNEDEDYAAKYYAFCQEKCAIMKERMIRRITFLILHKRRFPQYYTFRYRDDYVEDCIYRHLEPALAFQLEINRLRNYDLEAIPTSNLKMHLYLGKAKVPKGQEVSDFRFFIRAIIRHSDLVTKEASYEYLQNEGERLLLEAMDELEVAFTHPVAKRTDCNHIFLNFVPKVTMDPARIAENVRDMVMRYGPRLWKLRVLQAEIKMTIRPSLNGKCVPIRLFLANESGYYLDISLYKERLDPETGLMQFEAWGPHRQGPLHGLPISTPYLTKDYLQQKRFQAQSNGTTYVYDFPDMFRQALIRLWEEHVEMRPGEDIPASLLSCIELVMDSQGRLVEQKRLPGENDVGMVAWRMTLVTPEYPEGRDIIVIANDITFLLGTFGPQEDLLFFKASERARALGIPRLYISANSGARIGLAEELKHLFNIAWVDPDVPDKGYRYLYLTPENFKKVSALNSVNAELIDDEGEKRYKITNIIGKVDGLGVENLKYAGLIAGETSQAYEEIVTISLVTCRAIGIGAYLVRLGQRVIQLENSHIILTGAGALNKLLGREVYTSNNQLGGVQIMYPNGVSHVTVHDDLEGTYVMLKWLSYMPKCKGAKLPIVEPLDPIDRDVVYTPAKVPYDPRWLLAGRESPNLPGFWEDGFFDRGSFMEVMQQWAQTVVCGRARLGGIPVGVVAVETRTVEIDIPADPANLDSEAKVLSQAGQVWFPDSAYKTAQAINDFNREELPLFVFANWRGFSGGMKDMYDQVLKFGAYIVDALHTYRQPVIVYIPPFGELRGGAWAVVDAAINPRQMEMYADPDSRGGVLEPEGTVEIRFRKKDLLKTMHRVDARCREILSLLGTAEPEKKAALEAELRKRETQLLPMYHQVALSFADLHDMPARMQEKGVIQDVVPWSKSRNQLYWRLRRRLLQDSVKRDIQQVRPQIGDGEMESMLRRWFVESMGAVKQYLWDNDLAVTNWLEDQLDPKMGRSLIIDNIQCLRRDAAISQIKNTLQVNPEVIMDSAVHIIQQLTPQQRSDLLATIRTLENDPALPAAPSSESPTTPPSDAAS</sequence>
<feature type="non-terminal residue" evidence="21">
    <location>
        <position position="1"/>
    </location>
</feature>
<keyword evidence="6" id="KW-0276">Fatty acid metabolism</keyword>
<keyword evidence="11" id="KW-0511">Multifunctional enzyme</keyword>
<comment type="cofactor">
    <cofactor evidence="1">
        <name>biotin</name>
        <dbReference type="ChEBI" id="CHEBI:57586"/>
    </cofactor>
</comment>
<evidence type="ECO:0000313" key="21">
    <source>
        <dbReference type="EMBL" id="JAA63507.1"/>
    </source>
</evidence>
<evidence type="ECO:0000256" key="8">
    <source>
        <dbReference type="ARBA" id="ARBA00023098"/>
    </source>
</evidence>
<keyword evidence="4" id="KW-0436">Ligase</keyword>
<dbReference type="PROSITE" id="PS50968">
    <property type="entry name" value="BIOTINYL_LIPOYL"/>
    <property type="match status" value="1"/>
</dbReference>
<dbReference type="Gene3D" id="2.40.460.10">
    <property type="entry name" value="Biotin dependent carboxylase carboxyltransferase"/>
    <property type="match status" value="1"/>
</dbReference>
<feature type="region of interest" description="Disordered" evidence="15">
    <location>
        <begin position="1269"/>
        <end position="1290"/>
    </location>
</feature>
<dbReference type="SUPFAM" id="SSF52440">
    <property type="entry name" value="PreATP-grasp domain"/>
    <property type="match status" value="1"/>
</dbReference>
<evidence type="ECO:0000256" key="11">
    <source>
        <dbReference type="ARBA" id="ARBA00023268"/>
    </source>
</evidence>
<dbReference type="InterPro" id="IPR029045">
    <property type="entry name" value="ClpP/crotonase-like_dom_sf"/>
</dbReference>
<dbReference type="SUPFAM" id="SSF51246">
    <property type="entry name" value="Rudiment single hybrid motif"/>
    <property type="match status" value="1"/>
</dbReference>
<dbReference type="Pfam" id="PF08326">
    <property type="entry name" value="ACC_central"/>
    <property type="match status" value="1"/>
</dbReference>
<protein>
    <submittedName>
        <fullName evidence="21">Putative carboxyl transferase domain protein</fullName>
    </submittedName>
</protein>
<keyword evidence="7 14" id="KW-0067">ATP-binding</keyword>
<dbReference type="SUPFAM" id="SSF52096">
    <property type="entry name" value="ClpP/crotonase"/>
    <property type="match status" value="2"/>
</dbReference>
<dbReference type="InterPro" id="IPR011054">
    <property type="entry name" value="Rudment_hybrid_motif"/>
</dbReference>
<evidence type="ECO:0000256" key="3">
    <source>
        <dbReference type="ARBA" id="ARBA00022516"/>
    </source>
</evidence>
<dbReference type="Pfam" id="PF02785">
    <property type="entry name" value="Biotin_carb_C"/>
    <property type="match status" value="1"/>
</dbReference>
<keyword evidence="9" id="KW-0275">Fatty acid biosynthesis</keyword>
<dbReference type="InterPro" id="IPR005481">
    <property type="entry name" value="BC-like_N"/>
</dbReference>
<evidence type="ECO:0000256" key="12">
    <source>
        <dbReference type="ARBA" id="ARBA00048065"/>
    </source>
</evidence>
<evidence type="ECO:0000256" key="10">
    <source>
        <dbReference type="ARBA" id="ARBA00023267"/>
    </source>
</evidence>
<dbReference type="InterPro" id="IPR000089">
    <property type="entry name" value="Biotin_lipoyl"/>
</dbReference>
<accession>L7MI62</accession>
<dbReference type="PROSITE" id="PS50975">
    <property type="entry name" value="ATP_GRASP"/>
    <property type="match status" value="1"/>
</dbReference>
<dbReference type="Gene3D" id="3.90.226.10">
    <property type="entry name" value="2-enoyl-CoA Hydratase, Chain A, domain 1"/>
    <property type="match status" value="2"/>
</dbReference>
<feature type="domain" description="CoA carboxyltransferase C-terminal" evidence="20">
    <location>
        <begin position="1984"/>
        <end position="2298"/>
    </location>
</feature>
<dbReference type="Gene3D" id="3.90.1770.10">
    <property type="entry name" value="PreATP-grasp domain"/>
    <property type="match status" value="1"/>
</dbReference>
<keyword evidence="3" id="KW-0444">Lipid biosynthesis</keyword>
<dbReference type="PANTHER" id="PTHR45728:SF3">
    <property type="entry name" value="ACETYL-COA CARBOXYLASE"/>
    <property type="match status" value="1"/>
</dbReference>
<proteinExistence type="evidence at transcript level"/>
<evidence type="ECO:0000256" key="5">
    <source>
        <dbReference type="ARBA" id="ARBA00022741"/>
    </source>
</evidence>
<dbReference type="InterPro" id="IPR049076">
    <property type="entry name" value="ACCA"/>
</dbReference>
<feature type="region of interest" description="Disordered" evidence="15">
    <location>
        <begin position="2406"/>
        <end position="2428"/>
    </location>
</feature>
<dbReference type="Gene3D" id="3.30.470.20">
    <property type="entry name" value="ATP-grasp fold, B domain"/>
    <property type="match status" value="1"/>
</dbReference>
<dbReference type="GO" id="GO:0004075">
    <property type="term" value="F:biotin carboxylase activity"/>
    <property type="evidence" value="ECO:0007669"/>
    <property type="project" value="UniProtKB-EC"/>
</dbReference>
<dbReference type="FunFam" id="2.40.50.100:FF:000005">
    <property type="entry name" value="Acetyl-CoA carboxylase 1"/>
    <property type="match status" value="1"/>
</dbReference>
<reference evidence="21" key="1">
    <citation type="submission" date="2012-11" db="EMBL/GenBank/DDBJ databases">
        <authorList>
            <person name="Lucero-Rivera Y.E."/>
            <person name="Tovar-Ramirez D."/>
        </authorList>
    </citation>
    <scope>NUCLEOTIDE SEQUENCE</scope>
    <source>
        <tissue evidence="21">Salivary gland</tissue>
    </source>
</reference>
<dbReference type="Gene3D" id="3.30.1490.20">
    <property type="entry name" value="ATP-grasp fold, A domain"/>
    <property type="match status" value="1"/>
</dbReference>
<dbReference type="PROSITE" id="PS50979">
    <property type="entry name" value="BC"/>
    <property type="match status" value="1"/>
</dbReference>
<keyword evidence="8" id="KW-0443">Lipid metabolism</keyword>
<dbReference type="PROSITE" id="PS50980">
    <property type="entry name" value="COA_CT_NTER"/>
    <property type="match status" value="1"/>
</dbReference>
<dbReference type="GO" id="GO:0016740">
    <property type="term" value="F:transferase activity"/>
    <property type="evidence" value="ECO:0007669"/>
    <property type="project" value="UniProtKB-KW"/>
</dbReference>
<evidence type="ECO:0000256" key="13">
    <source>
        <dbReference type="ARBA" id="ARBA00048600"/>
    </source>
</evidence>
<dbReference type="FunFam" id="3.90.226.10:FF:000010">
    <property type="entry name" value="acetyl-CoA carboxylase isoform X2"/>
    <property type="match status" value="1"/>
</dbReference>
<dbReference type="FunFam" id="3.30.1490.20:FF:000003">
    <property type="entry name" value="acetyl-CoA carboxylase isoform X1"/>
    <property type="match status" value="1"/>
</dbReference>
<dbReference type="Pfam" id="PF02786">
    <property type="entry name" value="CPSase_L_D2"/>
    <property type="match status" value="1"/>
</dbReference>
<dbReference type="FunFam" id="3.90.1770.10:FF:000001">
    <property type="entry name" value="acetyl-CoA carboxylase 1"/>
    <property type="match status" value="1"/>
</dbReference>
<dbReference type="PROSITE" id="PS50989">
    <property type="entry name" value="COA_CT_CTER"/>
    <property type="match status" value="1"/>
</dbReference>
<dbReference type="InterPro" id="IPR005479">
    <property type="entry name" value="CPAse_ATP-bd"/>
</dbReference>
<keyword evidence="21" id="KW-0808">Transferase</keyword>
<dbReference type="Pfam" id="PF01039">
    <property type="entry name" value="Carboxyl_trans"/>
    <property type="match status" value="1"/>
</dbReference>
<dbReference type="InterPro" id="IPR001882">
    <property type="entry name" value="Biotin_BS"/>
</dbReference>
<dbReference type="CDD" id="cd06850">
    <property type="entry name" value="biotinyl_domain"/>
    <property type="match status" value="1"/>
</dbReference>
<dbReference type="InterPro" id="IPR011053">
    <property type="entry name" value="Single_hybrid_motif"/>
</dbReference>
<reference evidence="21" key="2">
    <citation type="journal article" date="2015" name="J. Proteomics">
        <title>Sexual differences in the sialomes of the zebra tick, Rhipicephalus pulchellus.</title>
        <authorList>
            <person name="Tan A.W."/>
            <person name="Francischetti I.M."/>
            <person name="Slovak M."/>
            <person name="Kini R.M."/>
            <person name="Ribeiro J.M."/>
        </authorList>
    </citation>
    <scope>NUCLEOTIDE SEQUENCE</scope>
    <source>
        <tissue evidence="21">Salivary gland</tissue>
    </source>
</reference>
<dbReference type="Pfam" id="PF21385">
    <property type="entry name" value="ACCA_BT"/>
    <property type="match status" value="1"/>
</dbReference>
<dbReference type="FunFam" id="3.40.50.20:FF:000005">
    <property type="entry name" value="acetyl-CoA carboxylase isoform X2"/>
    <property type="match status" value="1"/>
</dbReference>
<comment type="catalytic activity">
    <reaction evidence="12">
        <text>hydrogencarbonate + acetyl-CoA + ATP = malonyl-CoA + ADP + phosphate + H(+)</text>
        <dbReference type="Rhea" id="RHEA:11308"/>
        <dbReference type="ChEBI" id="CHEBI:15378"/>
        <dbReference type="ChEBI" id="CHEBI:17544"/>
        <dbReference type="ChEBI" id="CHEBI:30616"/>
        <dbReference type="ChEBI" id="CHEBI:43474"/>
        <dbReference type="ChEBI" id="CHEBI:57288"/>
        <dbReference type="ChEBI" id="CHEBI:57384"/>
        <dbReference type="ChEBI" id="CHEBI:456216"/>
        <dbReference type="EC" id="6.4.1.2"/>
    </reaction>
</comment>
<dbReference type="InterPro" id="IPR013815">
    <property type="entry name" value="ATP_grasp_subdomain_1"/>
</dbReference>
<dbReference type="InterPro" id="IPR011764">
    <property type="entry name" value="Biotin_carboxylation_dom"/>
</dbReference>
<dbReference type="SMART" id="SM00878">
    <property type="entry name" value="Biotin_carb_C"/>
    <property type="match status" value="1"/>
</dbReference>
<dbReference type="PROSITE" id="PS00866">
    <property type="entry name" value="CPSASE_1"/>
    <property type="match status" value="1"/>
</dbReference>
<feature type="domain" description="ATP-grasp" evidence="17">
    <location>
        <begin position="352"/>
        <end position="543"/>
    </location>
</feature>
<feature type="domain" description="Biotin carboxylation" evidence="18">
    <location>
        <begin position="192"/>
        <end position="695"/>
    </location>
</feature>
<dbReference type="InterPro" id="IPR005482">
    <property type="entry name" value="Biotin_COase_C"/>
</dbReference>
<dbReference type="GO" id="GO:0003989">
    <property type="term" value="F:acetyl-CoA carboxylase activity"/>
    <property type="evidence" value="ECO:0007669"/>
    <property type="project" value="UniProtKB-EC"/>
</dbReference>
<dbReference type="FunFam" id="2.40.460.10:FF:000001">
    <property type="entry name" value="Acetyl-CoA carboxylase 1"/>
    <property type="match status" value="1"/>
</dbReference>
<dbReference type="InterPro" id="IPR011761">
    <property type="entry name" value="ATP-grasp"/>
</dbReference>
<dbReference type="GO" id="GO:0006633">
    <property type="term" value="P:fatty acid biosynthetic process"/>
    <property type="evidence" value="ECO:0007669"/>
    <property type="project" value="UniProtKB-KW"/>
</dbReference>
<dbReference type="GO" id="GO:0046872">
    <property type="term" value="F:metal ion binding"/>
    <property type="evidence" value="ECO:0007669"/>
    <property type="project" value="InterPro"/>
</dbReference>
<organism evidence="21">
    <name type="scientific">Rhipicephalus pulchellus</name>
    <name type="common">Yellow backed tick</name>
    <name type="synonym">Dermacentor pulchellus</name>
    <dbReference type="NCBI Taxonomy" id="72859"/>
    <lineage>
        <taxon>Eukaryota</taxon>
        <taxon>Metazoa</taxon>
        <taxon>Ecdysozoa</taxon>
        <taxon>Arthropoda</taxon>
        <taxon>Chelicerata</taxon>
        <taxon>Arachnida</taxon>
        <taxon>Acari</taxon>
        <taxon>Parasitiformes</taxon>
        <taxon>Ixodida</taxon>
        <taxon>Ixodoidea</taxon>
        <taxon>Ixodidae</taxon>
        <taxon>Rhipicephalinae</taxon>
        <taxon>Rhipicephalus</taxon>
        <taxon>Rhipicephalus</taxon>
    </lineage>
</organism>
<evidence type="ECO:0000256" key="2">
    <source>
        <dbReference type="ARBA" id="ARBA00004956"/>
    </source>
</evidence>
<evidence type="ECO:0000256" key="7">
    <source>
        <dbReference type="ARBA" id="ARBA00022840"/>
    </source>
</evidence>